<dbReference type="Gene3D" id="3.40.190.290">
    <property type="match status" value="1"/>
</dbReference>
<dbReference type="GO" id="GO:0003700">
    <property type="term" value="F:DNA-binding transcription factor activity"/>
    <property type="evidence" value="ECO:0007669"/>
    <property type="project" value="InterPro"/>
</dbReference>
<dbReference type="InterPro" id="IPR036388">
    <property type="entry name" value="WH-like_DNA-bd_sf"/>
</dbReference>
<protein>
    <submittedName>
        <fullName evidence="6">Transcriptional regulator</fullName>
    </submittedName>
</protein>
<dbReference type="PANTHER" id="PTHR30126:SF98">
    <property type="entry name" value="HTH-TYPE TRANSCRIPTIONAL ACTIVATOR BAUR"/>
    <property type="match status" value="1"/>
</dbReference>
<reference evidence="6 7" key="1">
    <citation type="journal article" date="2012" name="Science">
        <title>Ecological populations of bacteria act as socially cohesive units of antibiotic production and resistance.</title>
        <authorList>
            <person name="Cordero O.X."/>
            <person name="Wildschutte H."/>
            <person name="Kirkup B."/>
            <person name="Proehl S."/>
            <person name="Ngo L."/>
            <person name="Hussain F."/>
            <person name="Le Roux F."/>
            <person name="Mincer T."/>
            <person name="Polz M.F."/>
        </authorList>
    </citation>
    <scope>NUCLEOTIDE SEQUENCE [LARGE SCALE GENOMIC DNA]</scope>
    <source>
        <strain evidence="6 7">FF-238</strain>
    </source>
</reference>
<name>A0A1E5D7G5_9VIBR</name>
<dbReference type="InterPro" id="IPR000847">
    <property type="entry name" value="LysR_HTH_N"/>
</dbReference>
<dbReference type="Gene3D" id="1.10.10.10">
    <property type="entry name" value="Winged helix-like DNA-binding domain superfamily/Winged helix DNA-binding domain"/>
    <property type="match status" value="1"/>
</dbReference>
<accession>A0A1E5D7G5</accession>
<evidence type="ECO:0000256" key="3">
    <source>
        <dbReference type="ARBA" id="ARBA00023125"/>
    </source>
</evidence>
<evidence type="ECO:0000313" key="6">
    <source>
        <dbReference type="EMBL" id="OEE79586.1"/>
    </source>
</evidence>
<dbReference type="InterPro" id="IPR036390">
    <property type="entry name" value="WH_DNA-bd_sf"/>
</dbReference>
<gene>
    <name evidence="6" type="ORF">A130_11110</name>
</gene>
<dbReference type="PANTHER" id="PTHR30126">
    <property type="entry name" value="HTH-TYPE TRANSCRIPTIONAL REGULATOR"/>
    <property type="match status" value="1"/>
</dbReference>
<sequence>MRKIHDIDLKLLQLFLTIADSGGFSAAQFKLNMHQSTISTRMSDLETRLGMTLCHRGRRGFRLTSDGEKVYQLSKGIFEHISEFEEQLDCIRKVSHGHIRLALTDNLATNPKCKIQQAIRLFCSEHPKVTLDTDALDSYKIEMMLLEGTIELGVTSSEVQKDGLNYQFLFNERQCLYCAPEHPILANRGEITTEDILQFPIVDRGLTHKITPFSDTENLLHLASSTNMEATAHLILSGTFVGYLPDHYAAIWVQRGEMVKINAPSLEYLADFHLTTLNSKELSLAAKELMSAIYNVHLNNDSNTSKNINKPENQHAITT</sequence>
<keyword evidence="4" id="KW-0804">Transcription</keyword>
<dbReference type="SUPFAM" id="SSF46785">
    <property type="entry name" value="Winged helix' DNA-binding domain"/>
    <property type="match status" value="1"/>
</dbReference>
<evidence type="ECO:0000256" key="1">
    <source>
        <dbReference type="ARBA" id="ARBA00009437"/>
    </source>
</evidence>
<organism evidence="6 7">
    <name type="scientific">Vibrio genomosp. F6 str. FF-238</name>
    <dbReference type="NCBI Taxonomy" id="1191298"/>
    <lineage>
        <taxon>Bacteria</taxon>
        <taxon>Pseudomonadati</taxon>
        <taxon>Pseudomonadota</taxon>
        <taxon>Gammaproteobacteria</taxon>
        <taxon>Vibrionales</taxon>
        <taxon>Vibrionaceae</taxon>
        <taxon>Vibrio</taxon>
    </lineage>
</organism>
<dbReference type="Pfam" id="PF00126">
    <property type="entry name" value="HTH_1"/>
    <property type="match status" value="1"/>
</dbReference>
<dbReference type="AlphaFoldDB" id="A0A1E5D7G5"/>
<dbReference type="GO" id="GO:0000976">
    <property type="term" value="F:transcription cis-regulatory region binding"/>
    <property type="evidence" value="ECO:0007669"/>
    <property type="project" value="TreeGrafter"/>
</dbReference>
<dbReference type="Pfam" id="PF03466">
    <property type="entry name" value="LysR_substrate"/>
    <property type="match status" value="1"/>
</dbReference>
<keyword evidence="3" id="KW-0238">DNA-binding</keyword>
<dbReference type="SUPFAM" id="SSF53850">
    <property type="entry name" value="Periplasmic binding protein-like II"/>
    <property type="match status" value="1"/>
</dbReference>
<evidence type="ECO:0000259" key="5">
    <source>
        <dbReference type="PROSITE" id="PS50931"/>
    </source>
</evidence>
<feature type="domain" description="HTH lysR-type" evidence="5">
    <location>
        <begin position="7"/>
        <end position="64"/>
    </location>
</feature>
<comment type="similarity">
    <text evidence="1">Belongs to the LysR transcriptional regulatory family.</text>
</comment>
<comment type="caution">
    <text evidence="6">The sequence shown here is derived from an EMBL/GenBank/DDBJ whole genome shotgun (WGS) entry which is preliminary data.</text>
</comment>
<keyword evidence="2" id="KW-0805">Transcription regulation</keyword>
<keyword evidence="7" id="KW-1185">Reference proteome</keyword>
<dbReference type="Proteomes" id="UP000094165">
    <property type="component" value="Unassembled WGS sequence"/>
</dbReference>
<dbReference type="RefSeq" id="WP_017053716.1">
    <property type="nucleotide sequence ID" value="NZ_AJYW02000021.1"/>
</dbReference>
<evidence type="ECO:0000313" key="7">
    <source>
        <dbReference type="Proteomes" id="UP000094165"/>
    </source>
</evidence>
<dbReference type="CDD" id="cd05466">
    <property type="entry name" value="PBP2_LTTR_substrate"/>
    <property type="match status" value="1"/>
</dbReference>
<dbReference type="EMBL" id="AJYW02000021">
    <property type="protein sequence ID" value="OEE79586.1"/>
    <property type="molecule type" value="Genomic_DNA"/>
</dbReference>
<evidence type="ECO:0000256" key="2">
    <source>
        <dbReference type="ARBA" id="ARBA00023015"/>
    </source>
</evidence>
<dbReference type="InterPro" id="IPR005119">
    <property type="entry name" value="LysR_subst-bd"/>
</dbReference>
<proteinExistence type="inferred from homology"/>
<evidence type="ECO:0000256" key="4">
    <source>
        <dbReference type="ARBA" id="ARBA00023163"/>
    </source>
</evidence>
<dbReference type="PROSITE" id="PS50931">
    <property type="entry name" value="HTH_LYSR"/>
    <property type="match status" value="1"/>
</dbReference>